<proteinExistence type="predicted"/>
<sequence length="96" mass="11339">MNILTWFISLFTFRRGTQRVFQLFRNRTNNRNWIWISLLGIGTVFGLVASRNFNMMKPMQRVFRGLQSTTRIVMPTNLNLANVEFGNEITPNKQKK</sequence>
<name>A0ABU8FT44_9BACI</name>
<dbReference type="Proteomes" id="UP001367922">
    <property type="component" value="Unassembled WGS sequence"/>
</dbReference>
<gene>
    <name evidence="2" type="ORF">WAX78_06860</name>
</gene>
<dbReference type="EMBL" id="JBAWSV010000002">
    <property type="protein sequence ID" value="MEI4829170.1"/>
    <property type="molecule type" value="Genomic_DNA"/>
</dbReference>
<keyword evidence="1" id="KW-0812">Transmembrane</keyword>
<protein>
    <submittedName>
        <fullName evidence="2">Uncharacterized protein</fullName>
    </submittedName>
</protein>
<reference evidence="2 3" key="1">
    <citation type="submission" date="2024-01" db="EMBL/GenBank/DDBJ databases">
        <title>Seven novel Bacillus-like species.</title>
        <authorList>
            <person name="Liu G."/>
        </authorList>
    </citation>
    <scope>NUCLEOTIDE SEQUENCE [LARGE SCALE GENOMIC DNA]</scope>
    <source>
        <strain evidence="2 3">FJAT-53711</strain>
    </source>
</reference>
<evidence type="ECO:0000256" key="1">
    <source>
        <dbReference type="SAM" id="Phobius"/>
    </source>
</evidence>
<keyword evidence="1" id="KW-0472">Membrane</keyword>
<keyword evidence="3" id="KW-1185">Reference proteome</keyword>
<dbReference type="RefSeq" id="WP_336481563.1">
    <property type="nucleotide sequence ID" value="NZ_JBAWSV010000002.1"/>
</dbReference>
<accession>A0ABU8FT44</accession>
<evidence type="ECO:0000313" key="3">
    <source>
        <dbReference type="Proteomes" id="UP001367922"/>
    </source>
</evidence>
<evidence type="ECO:0000313" key="2">
    <source>
        <dbReference type="EMBL" id="MEI4829170.1"/>
    </source>
</evidence>
<organism evidence="2 3">
    <name type="scientific">Bacillus yunxiaonensis</name>
    <dbReference type="NCBI Taxonomy" id="3127665"/>
    <lineage>
        <taxon>Bacteria</taxon>
        <taxon>Bacillati</taxon>
        <taxon>Bacillota</taxon>
        <taxon>Bacilli</taxon>
        <taxon>Bacillales</taxon>
        <taxon>Bacillaceae</taxon>
        <taxon>Bacillus</taxon>
    </lineage>
</organism>
<comment type="caution">
    <text evidence="2">The sequence shown here is derived from an EMBL/GenBank/DDBJ whole genome shotgun (WGS) entry which is preliminary data.</text>
</comment>
<keyword evidence="1" id="KW-1133">Transmembrane helix</keyword>
<feature type="transmembrane region" description="Helical" evidence="1">
    <location>
        <begin position="32"/>
        <end position="50"/>
    </location>
</feature>